<evidence type="ECO:0000256" key="6">
    <source>
        <dbReference type="ARBA" id="ARBA00022884"/>
    </source>
</evidence>
<feature type="binding site" evidence="8">
    <location>
        <position position="41"/>
    </location>
    <ligand>
        <name>S-adenosyl-L-methionine</name>
        <dbReference type="ChEBI" id="CHEBI:59789"/>
    </ligand>
</feature>
<dbReference type="AlphaFoldDB" id="A0AAF0JNJ0"/>
<evidence type="ECO:0000256" key="7">
    <source>
        <dbReference type="ARBA" id="ARBA00039099"/>
    </source>
</evidence>
<dbReference type="GO" id="GO:0046872">
    <property type="term" value="F:metal ion binding"/>
    <property type="evidence" value="ECO:0007669"/>
    <property type="project" value="UniProtKB-KW"/>
</dbReference>
<keyword evidence="3 8" id="KW-0808">Transferase</keyword>
<dbReference type="PROSITE" id="PS51626">
    <property type="entry name" value="SAM_MT_TRM1"/>
    <property type="match status" value="1"/>
</dbReference>
<dbReference type="InterPro" id="IPR022923">
    <property type="entry name" value="TRM1_arc_bac"/>
</dbReference>
<evidence type="ECO:0000313" key="11">
    <source>
        <dbReference type="Proteomes" id="UP001218895"/>
    </source>
</evidence>
<dbReference type="PANTHER" id="PTHR10631">
    <property type="entry name" value="N 2 ,N 2 -DIMETHYLGUANOSINE TRNA METHYLTRANSFERASE"/>
    <property type="match status" value="1"/>
</dbReference>
<feature type="binding site" evidence="8">
    <location>
        <position position="66"/>
    </location>
    <ligand>
        <name>S-adenosyl-L-methionine</name>
        <dbReference type="ChEBI" id="CHEBI:59789"/>
    </ligand>
</feature>
<dbReference type="KEGG" id="manq:L1994_03505"/>
<keyword evidence="8" id="KW-0862">Zinc</keyword>
<dbReference type="InterPro" id="IPR029063">
    <property type="entry name" value="SAM-dependent_MTases_sf"/>
</dbReference>
<comment type="function">
    <text evidence="8">Dimethylates a single guanine residue at position 26 of a number of tRNAs using S-adenosyl-L-methionine as donor of the methyl groups.</text>
</comment>
<keyword evidence="11" id="KW-1185">Reference proteome</keyword>
<dbReference type="PANTHER" id="PTHR10631:SF3">
    <property type="entry name" value="TRNA (GUANINE(26)-N(2))-DIMETHYLTRANSFERASE"/>
    <property type="match status" value="1"/>
</dbReference>
<protein>
    <recommendedName>
        <fullName evidence="7 8">tRNA (guanine(26)-N(2))-dimethyltransferase</fullName>
        <ecNumber evidence="7 8">2.1.1.216</ecNumber>
    </recommendedName>
    <alternativeName>
        <fullName evidence="8">tRNA 2,2-dimethylguanosine-26 methyltransferase</fullName>
    </alternativeName>
    <alternativeName>
        <fullName evidence="8">tRNA(guanine-26,N(2)-N(2)) methyltransferase</fullName>
    </alternativeName>
    <alternativeName>
        <fullName evidence="8">tRNA(m(2,2)G26)dimethyltransferase</fullName>
    </alternativeName>
</protein>
<dbReference type="GO" id="GO:0160104">
    <property type="term" value="F:tRNA (guanine(26)-N2)-dimethyltransferase activity"/>
    <property type="evidence" value="ECO:0007669"/>
    <property type="project" value="UniProtKB-UniRule"/>
</dbReference>
<evidence type="ECO:0000256" key="4">
    <source>
        <dbReference type="ARBA" id="ARBA00022691"/>
    </source>
</evidence>
<dbReference type="InterPro" id="IPR042296">
    <property type="entry name" value="tRNA_met_Trm1_C"/>
</dbReference>
<dbReference type="Pfam" id="PF02005">
    <property type="entry name" value="TRM"/>
    <property type="match status" value="1"/>
</dbReference>
<keyword evidence="4 8" id="KW-0949">S-adenosyl-L-methionine</keyword>
<evidence type="ECO:0000256" key="2">
    <source>
        <dbReference type="ARBA" id="ARBA00022603"/>
    </source>
</evidence>
<feature type="binding site" evidence="8">
    <location>
        <position position="259"/>
    </location>
    <ligand>
        <name>Zn(2+)</name>
        <dbReference type="ChEBI" id="CHEBI:29105"/>
    </ligand>
</feature>
<comment type="catalytic activity">
    <reaction evidence="8">
        <text>guanosine(26) in tRNA + 2 S-adenosyl-L-methionine = N(2)-dimethylguanosine(26) in tRNA + 2 S-adenosyl-L-homocysteine + 2 H(+)</text>
        <dbReference type="Rhea" id="RHEA:43140"/>
        <dbReference type="Rhea" id="RHEA-COMP:10359"/>
        <dbReference type="Rhea" id="RHEA-COMP:10360"/>
        <dbReference type="ChEBI" id="CHEBI:15378"/>
        <dbReference type="ChEBI" id="CHEBI:57856"/>
        <dbReference type="ChEBI" id="CHEBI:59789"/>
        <dbReference type="ChEBI" id="CHEBI:74269"/>
        <dbReference type="ChEBI" id="CHEBI:74513"/>
        <dbReference type="EC" id="2.1.1.216"/>
    </reaction>
</comment>
<dbReference type="EC" id="2.1.1.216" evidence="7 8"/>
<evidence type="ECO:0000313" key="10">
    <source>
        <dbReference type="EMBL" id="WFN37466.1"/>
    </source>
</evidence>
<evidence type="ECO:0000256" key="1">
    <source>
        <dbReference type="ARBA" id="ARBA00022555"/>
    </source>
</evidence>
<comment type="similarity">
    <text evidence="8 9">Belongs to the class I-like SAM-binding methyltransferase superfamily. Trm1 family.</text>
</comment>
<name>A0AAF0JNJ0_9EURY</name>
<dbReference type="RefSeq" id="WP_278100307.1">
    <property type="nucleotide sequence ID" value="NZ_CP091092.1"/>
</dbReference>
<keyword evidence="1 8" id="KW-0820">tRNA-binding</keyword>
<feature type="binding site" evidence="8">
    <location>
        <position position="237"/>
    </location>
    <ligand>
        <name>Zn(2+)</name>
        <dbReference type="ChEBI" id="CHEBI:29105"/>
    </ligand>
</feature>
<dbReference type="GO" id="GO:0002940">
    <property type="term" value="P:tRNA N2-guanine methylation"/>
    <property type="evidence" value="ECO:0007669"/>
    <property type="project" value="TreeGrafter"/>
</dbReference>
<evidence type="ECO:0000256" key="3">
    <source>
        <dbReference type="ARBA" id="ARBA00022679"/>
    </source>
</evidence>
<organism evidence="10 11">
    <name type="scientific">Methanomicrobium antiquum</name>
    <dbReference type="NCBI Taxonomy" id="487686"/>
    <lineage>
        <taxon>Archaea</taxon>
        <taxon>Methanobacteriati</taxon>
        <taxon>Methanobacteriota</taxon>
        <taxon>Stenosarchaea group</taxon>
        <taxon>Methanomicrobia</taxon>
        <taxon>Methanomicrobiales</taxon>
        <taxon>Methanomicrobiaceae</taxon>
        <taxon>Methanomicrobium</taxon>
    </lineage>
</organism>
<gene>
    <name evidence="8" type="primary">trm1</name>
    <name evidence="10" type="ORF">L1994_03505</name>
</gene>
<feature type="binding site" evidence="8">
    <location>
        <position position="82"/>
    </location>
    <ligand>
        <name>S-adenosyl-L-methionine</name>
        <dbReference type="ChEBI" id="CHEBI:59789"/>
    </ligand>
</feature>
<evidence type="ECO:0000256" key="9">
    <source>
        <dbReference type="PROSITE-ProRule" id="PRU00958"/>
    </source>
</evidence>
<reference evidence="10" key="1">
    <citation type="submission" date="2022-01" db="EMBL/GenBank/DDBJ databases">
        <title>Complete genome of Methanomicrobium antiquum DSM 21220.</title>
        <authorList>
            <person name="Chen S.-C."/>
            <person name="You Y.-T."/>
            <person name="Zhou Y.-Z."/>
            <person name="Lai M.-C."/>
        </authorList>
    </citation>
    <scope>NUCLEOTIDE SEQUENCE</scope>
    <source>
        <strain evidence="10">DSM 21220</strain>
    </source>
</reference>
<dbReference type="InterPro" id="IPR002905">
    <property type="entry name" value="Trm1"/>
</dbReference>
<keyword evidence="6 8" id="KW-0694">RNA-binding</keyword>
<dbReference type="GeneID" id="79949432"/>
<dbReference type="Proteomes" id="UP001218895">
    <property type="component" value="Chromosome"/>
</dbReference>
<sequence length="375" mass="42002">MKLVEVKEGKTKFLAPEMDENLNFPPSGAPVFFNKRMELNRDTTILMLKCLDAESYLDAMSATGVRGIRVFNECGINATVNDKSSGAIPLLEYNRDTYAPVLEITNRDANAIMHERRFDAVDIDPFGTPAPFLNAAAGCAKKYLFITATDTAPLCGSHLKAGIRRYFARPINNEYHSEMGLRILLGYAVREIVKYDRGVEPLFSFAREHFVRIYLKLSYGAGKADKAISSIGYIHQCKKCPYRTEQKGLLAETHTCPECGEKLTAAGPLWLGAVSRTDIIDEMLTKINQSKTESEPMFGTAPKIEKLLNTCRNELETSTFYDYHVLSRYWKVSPVAIDTVIERLKDAGYRASRVHYAGTGIKTDAPLDEIRKVLT</sequence>
<evidence type="ECO:0000256" key="5">
    <source>
        <dbReference type="ARBA" id="ARBA00022694"/>
    </source>
</evidence>
<dbReference type="EMBL" id="CP091092">
    <property type="protein sequence ID" value="WFN37466.1"/>
    <property type="molecule type" value="Genomic_DNA"/>
</dbReference>
<keyword evidence="5 8" id="KW-0819">tRNA processing</keyword>
<dbReference type="SUPFAM" id="SSF53335">
    <property type="entry name" value="S-adenosyl-L-methionine-dependent methyltransferases"/>
    <property type="match status" value="1"/>
</dbReference>
<proteinExistence type="inferred from homology"/>
<dbReference type="Gene3D" id="3.40.50.150">
    <property type="entry name" value="Vaccinia Virus protein VP39"/>
    <property type="match status" value="1"/>
</dbReference>
<keyword evidence="2 8" id="KW-0489">Methyltransferase</keyword>
<feature type="binding site" evidence="8">
    <location>
        <position position="108"/>
    </location>
    <ligand>
        <name>S-adenosyl-L-methionine</name>
        <dbReference type="ChEBI" id="CHEBI:59789"/>
    </ligand>
</feature>
<dbReference type="Gene3D" id="3.30.56.70">
    <property type="entry name" value="N2,N2-dimethylguanosine tRNA methyltransferase, C-terminal domain"/>
    <property type="match status" value="1"/>
</dbReference>
<dbReference type="HAMAP" id="MF_00290">
    <property type="entry name" value="tRNA_dimethyltr_TRM1"/>
    <property type="match status" value="1"/>
</dbReference>
<feature type="binding site" evidence="8">
    <location>
        <position position="256"/>
    </location>
    <ligand>
        <name>Zn(2+)</name>
        <dbReference type="ChEBI" id="CHEBI:29105"/>
    </ligand>
</feature>
<feature type="binding site" evidence="8">
    <location>
        <position position="109"/>
    </location>
    <ligand>
        <name>S-adenosyl-L-methionine</name>
        <dbReference type="ChEBI" id="CHEBI:59789"/>
    </ligand>
</feature>
<feature type="binding site" evidence="8">
    <location>
        <position position="240"/>
    </location>
    <ligand>
        <name>Zn(2+)</name>
        <dbReference type="ChEBI" id="CHEBI:29105"/>
    </ligand>
</feature>
<dbReference type="NCBIfam" id="TIGR00308">
    <property type="entry name" value="TRM1"/>
    <property type="match status" value="1"/>
</dbReference>
<evidence type="ECO:0000256" key="8">
    <source>
        <dbReference type="HAMAP-Rule" id="MF_00290"/>
    </source>
</evidence>
<dbReference type="GO" id="GO:0000049">
    <property type="term" value="F:tRNA binding"/>
    <property type="evidence" value="ECO:0007669"/>
    <property type="project" value="UniProtKB-UniRule"/>
</dbReference>
<keyword evidence="8" id="KW-0479">Metal-binding</keyword>
<accession>A0AAF0JNJ0</accession>